<accession>A0A6N8FR58</accession>
<proteinExistence type="predicted"/>
<evidence type="ECO:0000313" key="2">
    <source>
        <dbReference type="Proteomes" id="UP000441797"/>
    </source>
</evidence>
<dbReference type="EMBL" id="NAPY01000001">
    <property type="protein sequence ID" value="MUL35092.1"/>
    <property type="molecule type" value="Genomic_DNA"/>
</dbReference>
<dbReference type="InterPro" id="IPR009057">
    <property type="entry name" value="Homeodomain-like_sf"/>
</dbReference>
<gene>
    <name evidence="1" type="ORF">BWI75_01625</name>
</gene>
<dbReference type="AlphaFoldDB" id="A0A6N8FR58"/>
<name>A0A6N8FR58_9CHRO</name>
<dbReference type="Pfam" id="PF13565">
    <property type="entry name" value="HTH_32"/>
    <property type="match status" value="1"/>
</dbReference>
<comment type="caution">
    <text evidence="1">The sequence shown here is derived from an EMBL/GenBank/DDBJ whole genome shotgun (WGS) entry which is preliminary data.</text>
</comment>
<evidence type="ECO:0000313" key="1">
    <source>
        <dbReference type="EMBL" id="MUL35092.1"/>
    </source>
</evidence>
<dbReference type="SUPFAM" id="SSF46689">
    <property type="entry name" value="Homeodomain-like"/>
    <property type="match status" value="1"/>
</dbReference>
<sequence length="130" mass="14499">MVKKYIVDLSVEERAELEQFSTTGRHAADQITRARILLKADSNQRGGSWHDKDIAAALDVGVTTVERVRRRFVEFGLKASLVRQPGGGRKQRCLNGEQEAHLVALVCSDAPNGRARWTMRLLADQMVQLG</sequence>
<feature type="non-terminal residue" evidence="1">
    <location>
        <position position="130"/>
    </location>
</feature>
<dbReference type="Proteomes" id="UP000441797">
    <property type="component" value="Unassembled WGS sequence"/>
</dbReference>
<organism evidence="1 2">
    <name type="scientific">Gloeocapsopsis dulcis AAB1 = 1H9</name>
    <dbReference type="NCBI Taxonomy" id="1433147"/>
    <lineage>
        <taxon>Bacteria</taxon>
        <taxon>Bacillati</taxon>
        <taxon>Cyanobacteriota</taxon>
        <taxon>Cyanophyceae</taxon>
        <taxon>Oscillatoriophycideae</taxon>
        <taxon>Chroococcales</taxon>
        <taxon>Chroococcaceae</taxon>
        <taxon>Gloeocapsopsis</taxon>
        <taxon>Gloeocapsopsis dulcis</taxon>
    </lineage>
</organism>
<protein>
    <submittedName>
        <fullName evidence="1">IS630 family transposase</fullName>
    </submittedName>
</protein>
<keyword evidence="2" id="KW-1185">Reference proteome</keyword>
<reference evidence="1 2" key="1">
    <citation type="journal article" date="2019" name="Front. Microbiol.">
        <title>Genomic Features for Desiccation Tolerance and Sugar Biosynthesis in the Extremophile Gloeocapsopsis sp. UTEX B3054.</title>
        <authorList>
            <person name="Urrejola C."/>
            <person name="Alcorta J."/>
            <person name="Salas L."/>
            <person name="Vasquez M."/>
            <person name="Polz M.F."/>
            <person name="Vicuna R."/>
            <person name="Diez B."/>
        </authorList>
    </citation>
    <scope>NUCLEOTIDE SEQUENCE [LARGE SCALE GENOMIC DNA]</scope>
    <source>
        <strain evidence="1 2">1H9</strain>
    </source>
</reference>